<dbReference type="RefSeq" id="WP_067446661.1">
    <property type="nucleotide sequence ID" value="NZ_SMFR01000002.1"/>
</dbReference>
<feature type="transmembrane region" description="Helical" evidence="1">
    <location>
        <begin position="12"/>
        <end position="35"/>
    </location>
</feature>
<dbReference type="EMBL" id="SMFR01000002">
    <property type="protein sequence ID" value="TCJ97388.1"/>
    <property type="molecule type" value="Genomic_DNA"/>
</dbReference>
<keyword evidence="1" id="KW-0812">Transmembrane</keyword>
<evidence type="ECO:0000313" key="4">
    <source>
        <dbReference type="EMBL" id="TCJ97388.1"/>
    </source>
</evidence>
<dbReference type="STRING" id="1210063.GCA_001612665_01091"/>
<dbReference type="Pfam" id="PF11887">
    <property type="entry name" value="Mce4_CUP1"/>
    <property type="match status" value="1"/>
</dbReference>
<dbReference type="Pfam" id="PF02470">
    <property type="entry name" value="MlaD"/>
    <property type="match status" value="1"/>
</dbReference>
<dbReference type="PANTHER" id="PTHR33371">
    <property type="entry name" value="INTERMEMBRANE PHOSPHOLIPID TRANSPORT SYSTEM BINDING PROTEIN MLAD-RELATED"/>
    <property type="match status" value="1"/>
</dbReference>
<keyword evidence="1" id="KW-0472">Membrane</keyword>
<feature type="domain" description="Mammalian cell entry C-terminal" evidence="3">
    <location>
        <begin position="129"/>
        <end position="347"/>
    </location>
</feature>
<evidence type="ECO:0000259" key="3">
    <source>
        <dbReference type="Pfam" id="PF11887"/>
    </source>
</evidence>
<evidence type="ECO:0000259" key="2">
    <source>
        <dbReference type="Pfam" id="PF02470"/>
    </source>
</evidence>
<protein>
    <submittedName>
        <fullName evidence="4">Virulence factor Mce-like protein</fullName>
    </submittedName>
</protein>
<feature type="domain" description="Mce/MlaD" evidence="2">
    <location>
        <begin position="53"/>
        <end position="122"/>
    </location>
</feature>
<dbReference type="PANTHER" id="PTHR33371:SF19">
    <property type="entry name" value="MCE-FAMILY PROTEIN MCE4A"/>
    <property type="match status" value="1"/>
</dbReference>
<proteinExistence type="predicted"/>
<evidence type="ECO:0000313" key="5">
    <source>
        <dbReference type="Proteomes" id="UP000294856"/>
    </source>
</evidence>
<gene>
    <name evidence="4" type="ORF">DFR71_3430</name>
</gene>
<evidence type="ECO:0000256" key="1">
    <source>
        <dbReference type="SAM" id="Phobius"/>
    </source>
</evidence>
<dbReference type="AlphaFoldDB" id="A0A4R1FX94"/>
<keyword evidence="1" id="KW-1133">Transmembrane helix</keyword>
<reference evidence="4 5" key="1">
    <citation type="submission" date="2019-03" db="EMBL/GenBank/DDBJ databases">
        <title>Genomic Encyclopedia of Type Strains, Phase IV (KMG-IV): sequencing the most valuable type-strain genomes for metagenomic binning, comparative biology and taxonomic classification.</title>
        <authorList>
            <person name="Goeker M."/>
        </authorList>
    </citation>
    <scope>NUCLEOTIDE SEQUENCE [LARGE SCALE GENOMIC DNA]</scope>
    <source>
        <strain evidence="4 5">DSM 44684</strain>
    </source>
</reference>
<dbReference type="OrthoDB" id="4571090at2"/>
<dbReference type="GO" id="GO:0051701">
    <property type="term" value="P:biological process involved in interaction with host"/>
    <property type="evidence" value="ECO:0007669"/>
    <property type="project" value="TreeGrafter"/>
</dbReference>
<dbReference type="Proteomes" id="UP000294856">
    <property type="component" value="Unassembled WGS sequence"/>
</dbReference>
<organism evidence="4 5">
    <name type="scientific">Nocardia alba</name>
    <dbReference type="NCBI Taxonomy" id="225051"/>
    <lineage>
        <taxon>Bacteria</taxon>
        <taxon>Bacillati</taxon>
        <taxon>Actinomycetota</taxon>
        <taxon>Actinomycetes</taxon>
        <taxon>Mycobacteriales</taxon>
        <taxon>Nocardiaceae</taxon>
        <taxon>Nocardia</taxon>
    </lineage>
</organism>
<keyword evidence="5" id="KW-1185">Reference proteome</keyword>
<sequence length="480" mass="50031">MILDLSGRGPKPLQLTLAGLAVITAFAVALFLLALRYNGEFEDKVVVGADLTSTGDGLPQRADVKYRGMLVGSVGSVEMVAKGERQHATLELKPGMAQTIPDTVTVRVIPDNIFGVSSLQLVDNGGTANGLREGATIREDTSEATIQLQTTLNTLRDVLDTIQPEKLGRVLATLSAALDPSSRVPGSTVERLDTWLTTIHQIPEIGHLLGNFGQAATALSQSAPELVGVLADSVTSARTLNEHRTQLVELLTQGNSTIDSVNALFAANPDSGKELVSGLDQLLGGIAKDPSMLQATAANLNNSLRRLQQTFNFGPSKQMTWRMDVSFTPFQQYTAKDCPHYGDMAGPRCGGPTVPEVAPPQEYPAQMLPKRLESAGPAPVLAVPGLPVLPSVTVPAVPTLPTIPGLPVIPGLPAIPGITAPASSVDPAPAATPAARPQLKGVSAVSALVGGKPTFSQLLLLGSILGNIAIVPDTEGGVQQ</sequence>
<dbReference type="InterPro" id="IPR052336">
    <property type="entry name" value="MlaD_Phospholipid_Transporter"/>
</dbReference>
<dbReference type="GO" id="GO:0005576">
    <property type="term" value="C:extracellular region"/>
    <property type="evidence" value="ECO:0007669"/>
    <property type="project" value="TreeGrafter"/>
</dbReference>
<dbReference type="InterPro" id="IPR024516">
    <property type="entry name" value="Mce_C"/>
</dbReference>
<accession>A0A4R1FX94</accession>
<comment type="caution">
    <text evidence="4">The sequence shown here is derived from an EMBL/GenBank/DDBJ whole genome shotgun (WGS) entry which is preliminary data.</text>
</comment>
<dbReference type="InterPro" id="IPR003399">
    <property type="entry name" value="Mce/MlaD"/>
</dbReference>
<name>A0A4R1FX94_9NOCA</name>